<accession>A0A8K0EAN3</accession>
<gene>
    <name evidence="2" type="ORF">FNV43_RR18130</name>
</gene>
<name>A0A8K0EAN3_9ROSA</name>
<dbReference type="AlphaFoldDB" id="A0A8K0EAN3"/>
<comment type="caution">
    <text evidence="2">The sequence shown here is derived from an EMBL/GenBank/DDBJ whole genome shotgun (WGS) entry which is preliminary data.</text>
</comment>
<dbReference type="EMBL" id="VOIH02000008">
    <property type="protein sequence ID" value="KAF3439852.1"/>
    <property type="molecule type" value="Genomic_DNA"/>
</dbReference>
<dbReference type="PANTHER" id="PTHR33566:SF9">
    <property type="entry name" value="DEFECTIVE IN MERISTEM SILENCING PROTEIN"/>
    <property type="match status" value="1"/>
</dbReference>
<organism evidence="2 3">
    <name type="scientific">Rhamnella rubrinervis</name>
    <dbReference type="NCBI Taxonomy" id="2594499"/>
    <lineage>
        <taxon>Eukaryota</taxon>
        <taxon>Viridiplantae</taxon>
        <taxon>Streptophyta</taxon>
        <taxon>Embryophyta</taxon>
        <taxon>Tracheophyta</taxon>
        <taxon>Spermatophyta</taxon>
        <taxon>Magnoliopsida</taxon>
        <taxon>eudicotyledons</taxon>
        <taxon>Gunneridae</taxon>
        <taxon>Pentapetalae</taxon>
        <taxon>rosids</taxon>
        <taxon>fabids</taxon>
        <taxon>Rosales</taxon>
        <taxon>Rhamnaceae</taxon>
        <taxon>rhamnoid group</taxon>
        <taxon>Rhamneae</taxon>
        <taxon>Rhamnella</taxon>
    </lineage>
</organism>
<keyword evidence="3" id="KW-1185">Reference proteome</keyword>
<feature type="coiled-coil region" evidence="1">
    <location>
        <begin position="3"/>
        <end position="37"/>
    </location>
</feature>
<keyword evidence="1" id="KW-0175">Coiled coil</keyword>
<dbReference type="Proteomes" id="UP000796880">
    <property type="component" value="Unassembled WGS sequence"/>
</dbReference>
<proteinExistence type="predicted"/>
<evidence type="ECO:0000313" key="2">
    <source>
        <dbReference type="EMBL" id="KAF3439852.1"/>
    </source>
</evidence>
<protein>
    <recommendedName>
        <fullName evidence="4">Protein DEFECTIVE IN MERISTEM SILENCING 3</fullName>
    </recommendedName>
</protein>
<evidence type="ECO:0008006" key="4">
    <source>
        <dbReference type="Google" id="ProtNLM"/>
    </source>
</evidence>
<dbReference type="PANTHER" id="PTHR33566">
    <property type="entry name" value="EN/SPM-LIKE TRANSPOSON-RELATED"/>
    <property type="match status" value="1"/>
</dbReference>
<dbReference type="OrthoDB" id="10036779at2759"/>
<evidence type="ECO:0000256" key="1">
    <source>
        <dbReference type="SAM" id="Coils"/>
    </source>
</evidence>
<reference evidence="2" key="1">
    <citation type="submission" date="2020-03" db="EMBL/GenBank/DDBJ databases">
        <title>A high-quality chromosome-level genome assembly of a woody plant with both climbing and erect habits, Rhamnella rubrinervis.</title>
        <authorList>
            <person name="Lu Z."/>
            <person name="Yang Y."/>
            <person name="Zhu X."/>
            <person name="Sun Y."/>
        </authorList>
    </citation>
    <scope>NUCLEOTIDE SEQUENCE</scope>
    <source>
        <strain evidence="2">BYM</strain>
        <tissue evidence="2">Leaf</tissue>
    </source>
</reference>
<evidence type="ECO:0000313" key="3">
    <source>
        <dbReference type="Proteomes" id="UP000796880"/>
    </source>
</evidence>
<sequence>MSESNCQDTLVSLEDKIKRHEDNLKFLTTQANKLDESILDLQVSLGKYHSTNESGTAKENGASNSEEETMEQILQQEKTAAGVLCWLNSQHASQTLDLGLAKDVLGIVANLARVDDDNLSQLLSEYLGLKTMVAIVCRTYEGVEALEKHDGKGSIDSSSGLHGLGSSFGKSITGRFVVICLEDLRPYVGGFIGDDPQKKLALPKPKLPNGECPSGFLDYAVNMVNLESRNLSYLTSSGYGLRETLFFSLFSRLQIYKTRHEMLLALPCIQDGAVSLDGGMIKKFGLFSLGSGKGIEVKFPVISGESNVPENYIKTEDTIRMLKWERTNITEDMRREQELLDSAKANCKEQA</sequence>